<reference evidence="2 3" key="1">
    <citation type="submission" date="2015-04" db="EMBL/GenBank/DDBJ databases">
        <title>Microcin producing Clostridium sp. JC272T.</title>
        <authorList>
            <person name="Jyothsna T."/>
            <person name="Sasikala C."/>
            <person name="Ramana C."/>
        </authorList>
    </citation>
    <scope>NUCLEOTIDE SEQUENCE [LARGE SCALE GENOMIC DNA]</scope>
    <source>
        <strain evidence="2 3">JC272</strain>
    </source>
</reference>
<dbReference type="Proteomes" id="UP000034407">
    <property type="component" value="Unassembled WGS sequence"/>
</dbReference>
<dbReference type="OrthoDB" id="1886400at2"/>
<dbReference type="SUPFAM" id="SSF63829">
    <property type="entry name" value="Calcium-dependent phosphotriesterase"/>
    <property type="match status" value="1"/>
</dbReference>
<dbReference type="AlphaFoldDB" id="A0A0M3DH04"/>
<dbReference type="InterPro" id="IPR015943">
    <property type="entry name" value="WD40/YVTN_repeat-like_dom_sf"/>
</dbReference>
<accession>A0A0M3DH04</accession>
<organism evidence="2 3">
    <name type="scientific">Paraclostridium benzoelyticum</name>
    <dbReference type="NCBI Taxonomy" id="1629550"/>
    <lineage>
        <taxon>Bacteria</taxon>
        <taxon>Bacillati</taxon>
        <taxon>Bacillota</taxon>
        <taxon>Clostridia</taxon>
        <taxon>Peptostreptococcales</taxon>
        <taxon>Peptostreptococcaceae</taxon>
        <taxon>Paraclostridium</taxon>
    </lineage>
</organism>
<proteinExistence type="predicted"/>
<gene>
    <name evidence="2" type="ORF">VN21_08910</name>
</gene>
<evidence type="ECO:0000313" key="3">
    <source>
        <dbReference type="Proteomes" id="UP000034407"/>
    </source>
</evidence>
<dbReference type="PATRIC" id="fig|1629550.3.peg.1225"/>
<protein>
    <recommendedName>
        <fullName evidence="4">Dipeptidylpeptidase IV N-terminal domain-containing protein</fullName>
    </recommendedName>
</protein>
<dbReference type="SUPFAM" id="SSF82171">
    <property type="entry name" value="DPP6 N-terminal domain-like"/>
    <property type="match status" value="1"/>
</dbReference>
<keyword evidence="3" id="KW-1185">Reference proteome</keyword>
<keyword evidence="1" id="KW-0812">Transmembrane</keyword>
<dbReference type="EMBL" id="LBBT01000188">
    <property type="protein sequence ID" value="KKY01411.1"/>
    <property type="molecule type" value="Genomic_DNA"/>
</dbReference>
<dbReference type="RefSeq" id="WP_046822943.1">
    <property type="nucleotide sequence ID" value="NZ_LBBT01000188.1"/>
</dbReference>
<evidence type="ECO:0000313" key="2">
    <source>
        <dbReference type="EMBL" id="KKY01411.1"/>
    </source>
</evidence>
<dbReference type="Gene3D" id="2.130.10.10">
    <property type="entry name" value="YVTN repeat-like/Quinoprotein amine dehydrogenase"/>
    <property type="match status" value="1"/>
</dbReference>
<evidence type="ECO:0008006" key="4">
    <source>
        <dbReference type="Google" id="ProtNLM"/>
    </source>
</evidence>
<name>A0A0M3DH04_9FIRM</name>
<keyword evidence="1" id="KW-0472">Membrane</keyword>
<feature type="transmembrane region" description="Helical" evidence="1">
    <location>
        <begin position="12"/>
        <end position="31"/>
    </location>
</feature>
<sequence length="379" mass="43789">MLKNIKQDIKNIILLLFIVGILSLIVYVSVYENKEYSKNVKLDGKTYDYNESNYKNKNESIKLDSVIPVNDYILDLEFNEDNLLAISNYTDKNKTGINIYEINPDDESILNVKTLNDGVFTMYNMESMSPSKEILTYSTAENEKSDKYKNLKSVLYNLKDDSYITLPYYFDLLGWVPDSSGFYGYKNSELFSYDINEEKIVKTYELKKSDYVNKILFSQDGTKLYMLNINKNKIDIYDLKNNSVSKIDAIKFISDFDVIDDKYLLIEGTNADKKNLYVYDTESKSKKLINGVHLDEMYLSKDKSKLVTVYYTGNNESTIDVYDLGIYNENVDLYKLGCIPMIKGIPYIAISDNNKLAYSIEGNKFGDSEIYTYSISSKK</sequence>
<evidence type="ECO:0000256" key="1">
    <source>
        <dbReference type="SAM" id="Phobius"/>
    </source>
</evidence>
<comment type="caution">
    <text evidence="2">The sequence shown here is derived from an EMBL/GenBank/DDBJ whole genome shotgun (WGS) entry which is preliminary data.</text>
</comment>
<keyword evidence="1" id="KW-1133">Transmembrane helix</keyword>